<dbReference type="PROSITE" id="PS52007">
    <property type="entry name" value="PADR1"/>
    <property type="match status" value="1"/>
</dbReference>
<dbReference type="CDD" id="cd01437">
    <property type="entry name" value="parp_like"/>
    <property type="match status" value="1"/>
</dbReference>
<keyword evidence="12 30" id="KW-0479">Metal-binding</keyword>
<evidence type="ECO:0000256" key="13">
    <source>
        <dbReference type="ARBA" id="ARBA00022737"/>
    </source>
</evidence>
<comment type="catalytic activity">
    <reaction evidence="23">
        <text>L-glutamyl-[protein] + NAD(+) = 5-O-(ADP-D-ribosyl)-L-glutamyl-[protein] + nicotinamide</text>
        <dbReference type="Rhea" id="RHEA:58224"/>
        <dbReference type="Rhea" id="RHEA-COMP:10208"/>
        <dbReference type="Rhea" id="RHEA-COMP:15089"/>
        <dbReference type="ChEBI" id="CHEBI:17154"/>
        <dbReference type="ChEBI" id="CHEBI:29973"/>
        <dbReference type="ChEBI" id="CHEBI:57540"/>
        <dbReference type="ChEBI" id="CHEBI:142540"/>
    </reaction>
    <physiologicalReaction direction="left-to-right" evidence="23">
        <dbReference type="Rhea" id="RHEA:58225"/>
    </physiologicalReaction>
</comment>
<evidence type="ECO:0000256" key="2">
    <source>
        <dbReference type="ARBA" id="ARBA00004514"/>
    </source>
</evidence>
<evidence type="ECO:0000313" key="38">
    <source>
        <dbReference type="EMBL" id="KAL3873619.1"/>
    </source>
</evidence>
<keyword evidence="6" id="KW-1017">Isopeptide bond</keyword>
<dbReference type="Pfam" id="PF00645">
    <property type="entry name" value="zf-PARP"/>
    <property type="match status" value="2"/>
</dbReference>
<feature type="domain" description="PARP catalytic" evidence="35">
    <location>
        <begin position="763"/>
        <end position="987"/>
    </location>
</feature>
<evidence type="ECO:0000256" key="6">
    <source>
        <dbReference type="ARBA" id="ARBA00022499"/>
    </source>
</evidence>
<dbReference type="GO" id="GO:0006974">
    <property type="term" value="P:DNA damage response"/>
    <property type="evidence" value="ECO:0007669"/>
    <property type="project" value="UniProtKB-ARBA"/>
</dbReference>
<dbReference type="FunFam" id="3.90.228.10:FF:000002">
    <property type="entry name" value="Poly [ADP-ribose] polymerase"/>
    <property type="match status" value="1"/>
</dbReference>
<feature type="domain" description="PARP-type" evidence="33">
    <location>
        <begin position="9"/>
        <end position="91"/>
    </location>
</feature>
<dbReference type="PANTHER" id="PTHR10459">
    <property type="entry name" value="DNA LIGASE"/>
    <property type="match status" value="1"/>
</dbReference>
<dbReference type="FunFam" id="1.10.20.130:FF:000001">
    <property type="entry name" value="Poly [ADP-ribose] polymerase"/>
    <property type="match status" value="1"/>
</dbReference>
<keyword evidence="19 30" id="KW-0520">NAD</keyword>
<evidence type="ECO:0000256" key="19">
    <source>
        <dbReference type="ARBA" id="ARBA00023027"/>
    </source>
</evidence>
<dbReference type="CDD" id="cd08001">
    <property type="entry name" value="WGR_PARP1_like"/>
    <property type="match status" value="1"/>
</dbReference>
<dbReference type="InterPro" id="IPR012317">
    <property type="entry name" value="Poly(ADP-ribose)pol_cat_dom"/>
</dbReference>
<dbReference type="InterPro" id="IPR050800">
    <property type="entry name" value="ARTD/PARP"/>
</dbReference>
<dbReference type="InterPro" id="IPR036616">
    <property type="entry name" value="Poly(ADP-ribose)pol_reg_dom_sf"/>
</dbReference>
<organism evidence="38 39">
    <name type="scientific">Sinanodonta woodiana</name>
    <name type="common">Chinese pond mussel</name>
    <name type="synonym">Anodonta woodiana</name>
    <dbReference type="NCBI Taxonomy" id="1069815"/>
    <lineage>
        <taxon>Eukaryota</taxon>
        <taxon>Metazoa</taxon>
        <taxon>Spiralia</taxon>
        <taxon>Lophotrochozoa</taxon>
        <taxon>Mollusca</taxon>
        <taxon>Bivalvia</taxon>
        <taxon>Autobranchia</taxon>
        <taxon>Heteroconchia</taxon>
        <taxon>Palaeoheterodonta</taxon>
        <taxon>Unionida</taxon>
        <taxon>Unionoidea</taxon>
        <taxon>Unionidae</taxon>
        <taxon>Unioninae</taxon>
        <taxon>Sinanodonta</taxon>
    </lineage>
</organism>
<evidence type="ECO:0000256" key="23">
    <source>
        <dbReference type="ARBA" id="ARBA00024159"/>
    </source>
</evidence>
<dbReference type="Gene3D" id="3.90.228.10">
    <property type="match status" value="1"/>
</dbReference>
<comment type="caution">
    <text evidence="38">The sequence shown here is derived from an EMBL/GenBank/DDBJ whole genome shotgun (WGS) entry which is preliminary data.</text>
</comment>
<evidence type="ECO:0000256" key="9">
    <source>
        <dbReference type="ARBA" id="ARBA00022676"/>
    </source>
</evidence>
<evidence type="ECO:0000256" key="32">
    <source>
        <dbReference type="SAM" id="MobiDB-lite"/>
    </source>
</evidence>
<evidence type="ECO:0000256" key="4">
    <source>
        <dbReference type="ARBA" id="ARBA00022454"/>
    </source>
</evidence>
<keyword evidence="22 30" id="KW-0539">Nucleus</keyword>
<dbReference type="PROSITE" id="PS50064">
    <property type="entry name" value="ZF_PARP_2"/>
    <property type="match status" value="2"/>
</dbReference>
<evidence type="ECO:0000256" key="24">
    <source>
        <dbReference type="ARBA" id="ARBA00024164"/>
    </source>
</evidence>
<evidence type="ECO:0000259" key="36">
    <source>
        <dbReference type="PROSITE" id="PS51060"/>
    </source>
</evidence>
<dbReference type="EC" id="2.4.2.30" evidence="30"/>
<keyword evidence="13" id="KW-0677">Repeat</keyword>
<dbReference type="SMART" id="SM00292">
    <property type="entry name" value="BRCT"/>
    <property type="match status" value="1"/>
</dbReference>
<feature type="domain" description="PARP-type" evidence="33">
    <location>
        <begin position="103"/>
        <end position="194"/>
    </location>
</feature>
<keyword evidence="15" id="KW-0863">Zinc-finger</keyword>
<dbReference type="Pfam" id="PF05406">
    <property type="entry name" value="WGR"/>
    <property type="match status" value="1"/>
</dbReference>
<evidence type="ECO:0000256" key="30">
    <source>
        <dbReference type="PIRNR" id="PIRNR000489"/>
    </source>
</evidence>
<dbReference type="GO" id="GO:0005694">
    <property type="term" value="C:chromosome"/>
    <property type="evidence" value="ECO:0007669"/>
    <property type="project" value="UniProtKB-SubCell"/>
</dbReference>
<dbReference type="SUPFAM" id="SSF47587">
    <property type="entry name" value="Domain of poly(ADP-ribose) polymerase"/>
    <property type="match status" value="1"/>
</dbReference>
<dbReference type="GO" id="GO:0003950">
    <property type="term" value="F:NAD+ poly-ADP-ribosyltransferase activity"/>
    <property type="evidence" value="ECO:0007669"/>
    <property type="project" value="UniProtKB-UniRule"/>
</dbReference>
<dbReference type="PROSITE" id="PS51059">
    <property type="entry name" value="PARP_CATALYTIC"/>
    <property type="match status" value="1"/>
</dbReference>
<keyword evidence="39" id="KW-1185">Reference proteome</keyword>
<feature type="domain" description="BRCT" evidence="34">
    <location>
        <begin position="366"/>
        <end position="441"/>
    </location>
</feature>
<dbReference type="GO" id="GO:0005730">
    <property type="term" value="C:nucleolus"/>
    <property type="evidence" value="ECO:0007669"/>
    <property type="project" value="UniProtKB-SubCell"/>
</dbReference>
<dbReference type="PANTHER" id="PTHR10459:SF112">
    <property type="entry name" value="POLY [ADP-RIBOSE] POLYMERASE 1"/>
    <property type="match status" value="1"/>
</dbReference>
<dbReference type="GO" id="GO:0008270">
    <property type="term" value="F:zinc ion binding"/>
    <property type="evidence" value="ECO:0007669"/>
    <property type="project" value="UniProtKB-KW"/>
</dbReference>
<dbReference type="Gene3D" id="2.20.25.630">
    <property type="match status" value="1"/>
</dbReference>
<evidence type="ECO:0000313" key="39">
    <source>
        <dbReference type="Proteomes" id="UP001634394"/>
    </source>
</evidence>
<evidence type="ECO:0000256" key="7">
    <source>
        <dbReference type="ARBA" id="ARBA00022533"/>
    </source>
</evidence>
<dbReference type="Pfam" id="PF02877">
    <property type="entry name" value="PARP_reg"/>
    <property type="match status" value="1"/>
</dbReference>
<dbReference type="InterPro" id="IPR038650">
    <property type="entry name" value="PADR1_C_dom_sf"/>
</dbReference>
<evidence type="ECO:0000256" key="5">
    <source>
        <dbReference type="ARBA" id="ARBA00022490"/>
    </source>
</evidence>
<evidence type="ECO:0000256" key="26">
    <source>
        <dbReference type="ARBA" id="ARBA00033987"/>
    </source>
</evidence>
<dbReference type="FunFam" id="2.20.25.630:FF:000001">
    <property type="entry name" value="Poly [ADP-ribose] polymerase"/>
    <property type="match status" value="1"/>
</dbReference>
<accession>A0ABD3WI22</accession>
<dbReference type="InterPro" id="IPR036420">
    <property type="entry name" value="BRCT_dom_sf"/>
</dbReference>
<dbReference type="AlphaFoldDB" id="A0ABD3WI22"/>
<evidence type="ECO:0000256" key="31">
    <source>
        <dbReference type="RuleBase" id="RU362114"/>
    </source>
</evidence>
<reference evidence="38 39" key="1">
    <citation type="submission" date="2024-11" db="EMBL/GenBank/DDBJ databases">
        <title>Chromosome-level genome assembly of the freshwater bivalve Anodonta woodiana.</title>
        <authorList>
            <person name="Chen X."/>
        </authorList>
    </citation>
    <scope>NUCLEOTIDE SEQUENCE [LARGE SCALE GENOMIC DNA]</scope>
    <source>
        <strain evidence="38">MN2024</strain>
        <tissue evidence="38">Gills</tissue>
    </source>
</reference>
<evidence type="ECO:0000256" key="3">
    <source>
        <dbReference type="ARBA" id="ARBA00004604"/>
    </source>
</evidence>
<dbReference type="Gene3D" id="1.10.20.130">
    <property type="match status" value="1"/>
</dbReference>
<dbReference type="EMBL" id="JBJQND010000006">
    <property type="protein sequence ID" value="KAL3873619.1"/>
    <property type="molecule type" value="Genomic_DNA"/>
</dbReference>
<dbReference type="Gene3D" id="3.40.50.10190">
    <property type="entry name" value="BRCT domain"/>
    <property type="match status" value="1"/>
</dbReference>
<dbReference type="InterPro" id="IPR036957">
    <property type="entry name" value="Znf_PARP_sf"/>
</dbReference>
<evidence type="ECO:0000259" key="37">
    <source>
        <dbReference type="PROSITE" id="PS51977"/>
    </source>
</evidence>
<keyword evidence="10 30" id="KW-0808">Transferase</keyword>
<evidence type="ECO:0000256" key="25">
    <source>
        <dbReference type="ARBA" id="ARBA00024347"/>
    </source>
</evidence>
<dbReference type="GO" id="GO:0016779">
    <property type="term" value="F:nucleotidyltransferase activity"/>
    <property type="evidence" value="ECO:0007669"/>
    <property type="project" value="UniProtKB-KW"/>
</dbReference>
<dbReference type="PROSITE" id="PS51977">
    <property type="entry name" value="WGR"/>
    <property type="match status" value="1"/>
</dbReference>
<evidence type="ECO:0000256" key="17">
    <source>
        <dbReference type="ARBA" id="ARBA00022859"/>
    </source>
</evidence>
<protein>
    <recommendedName>
        <fullName evidence="30 31">Poly [ADP-ribose] polymerase</fullName>
        <ecNumber evidence="30">2.4.2.30</ecNumber>
    </recommendedName>
</protein>
<dbReference type="Pfam" id="PF21728">
    <property type="entry name" value="PADR1_N"/>
    <property type="match status" value="1"/>
</dbReference>
<evidence type="ECO:0000256" key="20">
    <source>
        <dbReference type="ARBA" id="ARBA00023125"/>
    </source>
</evidence>
<dbReference type="InterPro" id="IPR004102">
    <property type="entry name" value="Poly(ADP-ribose)pol_reg_dom"/>
</dbReference>
<evidence type="ECO:0000256" key="27">
    <source>
        <dbReference type="ARBA" id="ARBA00048241"/>
    </source>
</evidence>
<dbReference type="PROSITE" id="PS51060">
    <property type="entry name" value="PARP_ALPHA_HD"/>
    <property type="match status" value="1"/>
</dbReference>
<comment type="catalytic activity">
    <reaction evidence="29">
        <text>L-seryl-[protein] + NAD(+) = O-(ADP-D-ribosyl)-L-seryl-[protein] + nicotinamide + H(+)</text>
        <dbReference type="Rhea" id="RHEA:58232"/>
        <dbReference type="Rhea" id="RHEA-COMP:9863"/>
        <dbReference type="Rhea" id="RHEA-COMP:15091"/>
        <dbReference type="ChEBI" id="CHEBI:15378"/>
        <dbReference type="ChEBI" id="CHEBI:17154"/>
        <dbReference type="ChEBI" id="CHEBI:29999"/>
        <dbReference type="ChEBI" id="CHEBI:57540"/>
        <dbReference type="ChEBI" id="CHEBI:142556"/>
    </reaction>
    <physiologicalReaction direction="left-to-right" evidence="29">
        <dbReference type="Rhea" id="RHEA:58233"/>
    </physiologicalReaction>
</comment>
<dbReference type="GO" id="GO:0005829">
    <property type="term" value="C:cytosol"/>
    <property type="evidence" value="ECO:0007669"/>
    <property type="project" value="UniProtKB-SubCell"/>
</dbReference>
<keyword evidence="16 30" id="KW-0862">Zinc</keyword>
<feature type="domain" description="PARP alpha-helical" evidence="36">
    <location>
        <begin position="639"/>
        <end position="756"/>
    </location>
</feature>
<evidence type="ECO:0000256" key="8">
    <source>
        <dbReference type="ARBA" id="ARBA00022588"/>
    </source>
</evidence>
<keyword evidence="7" id="KW-0021">Allosteric enzyme</keyword>
<keyword evidence="14" id="KW-0013">ADP-ribosylation</keyword>
<dbReference type="CDD" id="cd17747">
    <property type="entry name" value="BRCT_PARP1"/>
    <property type="match status" value="1"/>
</dbReference>
<keyword evidence="11" id="KW-0548">Nucleotidyltransferase</keyword>
<keyword evidence="20 30" id="KW-0238">DNA-binding</keyword>
<dbReference type="Proteomes" id="UP001634394">
    <property type="component" value="Unassembled WGS sequence"/>
</dbReference>
<evidence type="ECO:0000256" key="18">
    <source>
        <dbReference type="ARBA" id="ARBA00023015"/>
    </source>
</evidence>
<keyword evidence="18" id="KW-0805">Transcription regulation</keyword>
<comment type="catalytic activity">
    <reaction evidence="26 30">
        <text>NAD(+) + (ADP-D-ribosyl)n-acceptor = nicotinamide + (ADP-D-ribosyl)n+1-acceptor + H(+).</text>
        <dbReference type="EC" id="2.4.2.30"/>
    </reaction>
</comment>
<dbReference type="PIRSF" id="PIRSF000489">
    <property type="entry name" value="NAD_ADPRT"/>
    <property type="match status" value="1"/>
</dbReference>
<dbReference type="SMART" id="SM01336">
    <property type="entry name" value="zf-PARP"/>
    <property type="match status" value="2"/>
</dbReference>
<dbReference type="InterPro" id="IPR012982">
    <property type="entry name" value="PARP1-like_PADR1_Zn_ribbon"/>
</dbReference>
<gene>
    <name evidence="38" type="ORF">ACJMK2_036714</name>
</gene>
<dbReference type="Gene3D" id="3.30.1740.10">
    <property type="entry name" value="Zinc finger, PARP-type"/>
    <property type="match status" value="2"/>
</dbReference>
<dbReference type="FunFam" id="1.20.142.10:FF:000001">
    <property type="entry name" value="Poly [ADP-ribose] polymerase"/>
    <property type="match status" value="1"/>
</dbReference>
<evidence type="ECO:0000256" key="10">
    <source>
        <dbReference type="ARBA" id="ARBA00022679"/>
    </source>
</evidence>
<evidence type="ECO:0000256" key="12">
    <source>
        <dbReference type="ARBA" id="ARBA00022723"/>
    </source>
</evidence>
<proteinExistence type="inferred from homology"/>
<evidence type="ECO:0000259" key="35">
    <source>
        <dbReference type="PROSITE" id="PS51059"/>
    </source>
</evidence>
<keyword evidence="4" id="KW-0158">Chromosome</keyword>
<dbReference type="SMART" id="SM01335">
    <property type="entry name" value="PADR1"/>
    <property type="match status" value="1"/>
</dbReference>
<dbReference type="Pfam" id="PF00644">
    <property type="entry name" value="PARP"/>
    <property type="match status" value="1"/>
</dbReference>
<evidence type="ECO:0000259" key="33">
    <source>
        <dbReference type="PROSITE" id="PS50064"/>
    </source>
</evidence>
<dbReference type="GO" id="GO:0051287">
    <property type="term" value="F:NAD binding"/>
    <property type="evidence" value="ECO:0007669"/>
    <property type="project" value="UniProtKB-UniRule"/>
</dbReference>
<comment type="catalytic activity">
    <reaction evidence="28">
        <text>L-tyrosyl-[protein] + NAD(+) = O-(ADP-D-ribosyl)-L-tyrosyl-[protein] + nicotinamide + H(+)</text>
        <dbReference type="Rhea" id="RHEA:58236"/>
        <dbReference type="Rhea" id="RHEA-COMP:10136"/>
        <dbReference type="Rhea" id="RHEA-COMP:15092"/>
        <dbReference type="ChEBI" id="CHEBI:15378"/>
        <dbReference type="ChEBI" id="CHEBI:17154"/>
        <dbReference type="ChEBI" id="CHEBI:46858"/>
        <dbReference type="ChEBI" id="CHEBI:57540"/>
        <dbReference type="ChEBI" id="CHEBI:142557"/>
    </reaction>
    <physiologicalReaction direction="left-to-right" evidence="28">
        <dbReference type="Rhea" id="RHEA:58237"/>
    </physiologicalReaction>
</comment>
<dbReference type="SUPFAM" id="SSF142921">
    <property type="entry name" value="WGR domain-like"/>
    <property type="match status" value="1"/>
</dbReference>
<dbReference type="SMART" id="SM00773">
    <property type="entry name" value="WGR"/>
    <property type="match status" value="1"/>
</dbReference>
<evidence type="ECO:0000256" key="28">
    <source>
        <dbReference type="ARBA" id="ARBA00048339"/>
    </source>
</evidence>
<keyword evidence="9 30" id="KW-0328">Glycosyltransferase</keyword>
<dbReference type="SUPFAM" id="SSF56399">
    <property type="entry name" value="ADP-ribosylation"/>
    <property type="match status" value="1"/>
</dbReference>
<evidence type="ECO:0000256" key="14">
    <source>
        <dbReference type="ARBA" id="ARBA00022765"/>
    </source>
</evidence>
<dbReference type="InterPro" id="IPR001510">
    <property type="entry name" value="Znf_PARP"/>
</dbReference>
<dbReference type="InterPro" id="IPR008288">
    <property type="entry name" value="PARP"/>
</dbReference>
<dbReference type="InterPro" id="IPR008893">
    <property type="entry name" value="WGR_domain"/>
</dbReference>
<dbReference type="GO" id="GO:0045087">
    <property type="term" value="P:innate immune response"/>
    <property type="evidence" value="ECO:0007669"/>
    <property type="project" value="UniProtKB-KW"/>
</dbReference>
<evidence type="ECO:0000256" key="15">
    <source>
        <dbReference type="ARBA" id="ARBA00022771"/>
    </source>
</evidence>
<evidence type="ECO:0000256" key="1">
    <source>
        <dbReference type="ARBA" id="ARBA00004286"/>
    </source>
</evidence>
<evidence type="ECO:0000256" key="16">
    <source>
        <dbReference type="ARBA" id="ARBA00022833"/>
    </source>
</evidence>
<dbReference type="InterPro" id="IPR036930">
    <property type="entry name" value="WGR_dom_sf"/>
</dbReference>
<dbReference type="InterPro" id="IPR049296">
    <property type="entry name" value="PARP1-like_PADR1_N"/>
</dbReference>
<keyword evidence="21" id="KW-0804">Transcription</keyword>
<keyword evidence="8" id="KW-0399">Innate immunity</keyword>
<dbReference type="SUPFAM" id="SSF57716">
    <property type="entry name" value="Glucocorticoid receptor-like (DNA-binding domain)"/>
    <property type="match status" value="2"/>
</dbReference>
<feature type="region of interest" description="Disordered" evidence="32">
    <location>
        <begin position="189"/>
        <end position="220"/>
    </location>
</feature>
<evidence type="ECO:0000256" key="22">
    <source>
        <dbReference type="ARBA" id="ARBA00023242"/>
    </source>
</evidence>
<evidence type="ECO:0000256" key="11">
    <source>
        <dbReference type="ARBA" id="ARBA00022695"/>
    </source>
</evidence>
<comment type="similarity">
    <text evidence="25">Belongs to the ARTD/PARP family.</text>
</comment>
<sequence length="987" mass="110621">MADHHDLPFKAEYAKSGRSACKGCKENIAQDSMRLAVMVQSPFFDGKMPNWFHERCFWGRAKVANTHDIHGFDSLRWEDQEKIKGKLVGAGGDSGSSESPETFSTEYAKSNKSKCRVCEEPITKNQVRISKKDFLSNRALMYGPQEAWHHVDCFVEKRDELGFGPEMNVEKIKFFSVLKKEDRDMLIEKLGTGEKPKKRKAEDKGDGGGKKQKKDTEEENKLKEQNQLIWKIRDELQKNVSNQAMKLLLELNDQDNASGESKLLDRLSDCMAFGALEKCEECKTGQLVYTSEGYRCTGNVTDWTKCMYITKNPKRKPFKVPKEYHDVEFLKKYKYVKRDRYFPAVTVSSLEGPVSSLQDSVDGPSTSGKPLGGMKFVIIGKTSKPKATLTSAIEKLGGSVVSKVSKDVAACISTKEEVEKKSKNIKEAEKNEVHVVDEAFLEAVKKGGAALMITQHSIASWGGDPVKKIDLSTTPKVAAKSGLKKAEDTHFTKSVPQTVKMTVKGGAAVDPESGLAETAHVVEEKGEIYNAVLGLVDIVRGTNSYYKLQALESDKGTTWWVFRSWGRVGTTIGGNKVERCGSRQSAINSFKDLYAEKTGNDWNDRKNFKKYPNKFYPLDIDYGQDDESAVKKISSVGSKSKLPKSVQDLVCMIFDVESMKKAMMEFEIDLKKMPLGKLSKKQIESAYKVLSELQELNTKGGTQTQILDASNRFYTLIPHDFGMKKPPLLDTADVIKKKTEMLDNLLEIEVAYSMLKGGDEGEDPVDAHYKKLNTKIQELDKKSDEYKRLVEYVKNTHGKTHNMYDLEVLEIWTVERQGEAARYKPFRDLHNKQLLWHGSRTTNFAGILSQGLRIAPPEAPVTGYMFGKGIYFADMVSKSANYCCTSKTNPTGMLLLCEVALGNMHELTASDFITKLPKGKHSTKGCGRTIPDPTKSYVGSDGVTIPMGPGVDASVNKSSLLYNEYIVYDVAQVNVKYLVKMDFKWKW</sequence>
<evidence type="ECO:0000256" key="29">
    <source>
        <dbReference type="ARBA" id="ARBA00048575"/>
    </source>
</evidence>
<name>A0ABD3WI22_SINWO</name>
<feature type="domain" description="WGR" evidence="37">
    <location>
        <begin position="518"/>
        <end position="615"/>
    </location>
</feature>
<dbReference type="PROSITE" id="PS50172">
    <property type="entry name" value="BRCT"/>
    <property type="match status" value="1"/>
</dbReference>
<dbReference type="GO" id="GO:0003677">
    <property type="term" value="F:DNA binding"/>
    <property type="evidence" value="ECO:0007669"/>
    <property type="project" value="UniProtKB-UniRule"/>
</dbReference>
<dbReference type="Gene3D" id="1.20.142.10">
    <property type="entry name" value="Poly(ADP-ribose) polymerase, regulatory domain"/>
    <property type="match status" value="1"/>
</dbReference>
<dbReference type="Pfam" id="PF00533">
    <property type="entry name" value="BRCT"/>
    <property type="match status" value="1"/>
</dbReference>
<evidence type="ECO:0000256" key="21">
    <source>
        <dbReference type="ARBA" id="ARBA00023163"/>
    </source>
</evidence>
<dbReference type="InterPro" id="IPR001357">
    <property type="entry name" value="BRCT_dom"/>
</dbReference>
<evidence type="ECO:0000259" key="34">
    <source>
        <dbReference type="PROSITE" id="PS50172"/>
    </source>
</evidence>
<keyword evidence="17" id="KW-0391">Immunity</keyword>
<dbReference type="SUPFAM" id="SSF52113">
    <property type="entry name" value="BRCT domain"/>
    <property type="match status" value="1"/>
</dbReference>
<dbReference type="Pfam" id="PF08063">
    <property type="entry name" value="Zn_ribbon_PADR1"/>
    <property type="match status" value="1"/>
</dbReference>
<keyword evidence="5" id="KW-0963">Cytoplasm</keyword>
<dbReference type="FunFam" id="3.40.50.10190:FF:000051">
    <property type="entry name" value="Poly [ADP-ribose] polymerase"/>
    <property type="match status" value="1"/>
</dbReference>
<comment type="subcellular location">
    <subcellularLocation>
        <location evidence="1">Chromosome</location>
    </subcellularLocation>
    <subcellularLocation>
        <location evidence="2">Cytoplasm</location>
        <location evidence="2">Cytosol</location>
    </subcellularLocation>
    <subcellularLocation>
        <location evidence="3">Nucleus</location>
        <location evidence="3">Nucleolus</location>
    </subcellularLocation>
</comment>
<comment type="catalytic activity">
    <reaction evidence="24">
        <text>L-aspartyl-[protein] + NAD(+) = 4-O-(ADP-D-ribosyl)-L-aspartyl-[protein] + nicotinamide</text>
        <dbReference type="Rhea" id="RHEA:54424"/>
        <dbReference type="Rhea" id="RHEA-COMP:9867"/>
        <dbReference type="Rhea" id="RHEA-COMP:13832"/>
        <dbReference type="ChEBI" id="CHEBI:17154"/>
        <dbReference type="ChEBI" id="CHEBI:29961"/>
        <dbReference type="ChEBI" id="CHEBI:57540"/>
        <dbReference type="ChEBI" id="CHEBI:138102"/>
    </reaction>
    <physiologicalReaction direction="left-to-right" evidence="24">
        <dbReference type="Rhea" id="RHEA:54425"/>
    </physiologicalReaction>
</comment>
<comment type="catalytic activity">
    <reaction evidence="27">
        <text>L-histidyl-[protein] + NAD(+) = N(tele)-(ADP-D-ribosyl)-L-histidyl-[protein] + nicotinamide + H(+)</text>
        <dbReference type="Rhea" id="RHEA:72071"/>
        <dbReference type="Rhea" id="RHEA-COMP:9745"/>
        <dbReference type="Rhea" id="RHEA-COMP:18085"/>
        <dbReference type="ChEBI" id="CHEBI:15378"/>
        <dbReference type="ChEBI" id="CHEBI:17154"/>
        <dbReference type="ChEBI" id="CHEBI:29979"/>
        <dbReference type="ChEBI" id="CHEBI:57540"/>
        <dbReference type="ChEBI" id="CHEBI:191398"/>
    </reaction>
    <physiologicalReaction direction="left-to-right" evidence="27">
        <dbReference type="Rhea" id="RHEA:72072"/>
    </physiologicalReaction>
</comment>